<feature type="non-terminal residue" evidence="15">
    <location>
        <position position="1"/>
    </location>
</feature>
<feature type="region of interest" description="Disordered" evidence="13">
    <location>
        <begin position="1"/>
        <end position="28"/>
    </location>
</feature>
<evidence type="ECO:0000256" key="3">
    <source>
        <dbReference type="ARBA" id="ARBA00022536"/>
    </source>
</evidence>
<dbReference type="PANTHER" id="PTHR12916">
    <property type="entry name" value="CYTOCHROME C OXIDASE POLYPEPTIDE VIC-2"/>
    <property type="match status" value="1"/>
</dbReference>
<dbReference type="Pfam" id="PF00008">
    <property type="entry name" value="EGF"/>
    <property type="match status" value="3"/>
</dbReference>
<dbReference type="SMART" id="SM00181">
    <property type="entry name" value="EGF"/>
    <property type="match status" value="3"/>
</dbReference>
<feature type="compositionally biased region" description="Low complexity" evidence="13">
    <location>
        <begin position="9"/>
        <end position="28"/>
    </location>
</feature>
<dbReference type="PROSITE" id="PS00010">
    <property type="entry name" value="ASX_HYDROXYL"/>
    <property type="match status" value="2"/>
</dbReference>
<dbReference type="InterPro" id="IPR000742">
    <property type="entry name" value="EGF"/>
</dbReference>
<evidence type="ECO:0000256" key="5">
    <source>
        <dbReference type="ARBA" id="ARBA00022729"/>
    </source>
</evidence>
<keyword evidence="9" id="KW-0472">Membrane</keyword>
<accession>A0A060ZK24</accession>
<dbReference type="SUPFAM" id="SSF57184">
    <property type="entry name" value="Growth factor receptor domain"/>
    <property type="match status" value="1"/>
</dbReference>
<evidence type="ECO:0000256" key="12">
    <source>
        <dbReference type="PROSITE-ProRule" id="PRU00076"/>
    </source>
</evidence>
<dbReference type="PANTHER" id="PTHR12916:SF4">
    <property type="entry name" value="UNINFLATABLE, ISOFORM C"/>
    <property type="match status" value="1"/>
</dbReference>
<evidence type="ECO:0000259" key="14">
    <source>
        <dbReference type="PROSITE" id="PS50026"/>
    </source>
</evidence>
<evidence type="ECO:0000256" key="7">
    <source>
        <dbReference type="ARBA" id="ARBA00022837"/>
    </source>
</evidence>
<dbReference type="FunFam" id="2.10.25.10:FF:000004">
    <property type="entry name" value="Neurogenic locus notch 1"/>
    <property type="match status" value="1"/>
</dbReference>
<evidence type="ECO:0000256" key="1">
    <source>
        <dbReference type="ARBA" id="ARBA00004251"/>
    </source>
</evidence>
<dbReference type="PROSITE" id="PS01187">
    <property type="entry name" value="EGF_CA"/>
    <property type="match status" value="2"/>
</dbReference>
<evidence type="ECO:0000256" key="9">
    <source>
        <dbReference type="ARBA" id="ARBA00023136"/>
    </source>
</evidence>
<keyword evidence="5" id="KW-0732">Signal</keyword>
<dbReference type="GO" id="GO:0005886">
    <property type="term" value="C:plasma membrane"/>
    <property type="evidence" value="ECO:0007669"/>
    <property type="project" value="UniProtKB-SubCell"/>
</dbReference>
<dbReference type="Proteomes" id="UP000193380">
    <property type="component" value="Unassembled WGS sequence"/>
</dbReference>
<feature type="domain" description="EGF-like" evidence="14">
    <location>
        <begin position="87"/>
        <end position="123"/>
    </location>
</feature>
<dbReference type="STRING" id="8022.A0A060ZK24"/>
<dbReference type="InterPro" id="IPR000152">
    <property type="entry name" value="EGF-type_Asp/Asn_hydroxyl_site"/>
</dbReference>
<dbReference type="SMART" id="SM00179">
    <property type="entry name" value="EGF_CA"/>
    <property type="match status" value="3"/>
</dbReference>
<feature type="disulfide bond" evidence="12">
    <location>
        <begin position="75"/>
        <end position="84"/>
    </location>
</feature>
<evidence type="ECO:0000256" key="8">
    <source>
        <dbReference type="ARBA" id="ARBA00022989"/>
    </source>
</evidence>
<keyword evidence="10 12" id="KW-1015">Disulfide bond</keyword>
<dbReference type="PROSITE" id="PS01186">
    <property type="entry name" value="EGF_2"/>
    <property type="match status" value="2"/>
</dbReference>
<keyword evidence="8" id="KW-1133">Transmembrane helix</keyword>
<gene>
    <name evidence="15" type="ORF">GSONMT00022038001</name>
</gene>
<dbReference type="PROSITE" id="PS00022">
    <property type="entry name" value="EGF_1"/>
    <property type="match status" value="2"/>
</dbReference>
<dbReference type="Gene3D" id="2.10.25.10">
    <property type="entry name" value="Laminin"/>
    <property type="match status" value="3"/>
</dbReference>
<evidence type="ECO:0000256" key="2">
    <source>
        <dbReference type="ARBA" id="ARBA00022475"/>
    </source>
</evidence>
<dbReference type="PRINTS" id="PR00010">
    <property type="entry name" value="EGFBLOOD"/>
</dbReference>
<dbReference type="GO" id="GO:0005509">
    <property type="term" value="F:calcium ion binding"/>
    <property type="evidence" value="ECO:0007669"/>
    <property type="project" value="InterPro"/>
</dbReference>
<keyword evidence="2" id="KW-1003">Cell membrane</keyword>
<keyword evidence="3 12" id="KW-0245">EGF-like domain</keyword>
<comment type="caution">
    <text evidence="12">Lacks conserved residue(s) required for the propagation of feature annotation.</text>
</comment>
<protein>
    <recommendedName>
        <fullName evidence="14">EGF-like domain-containing protein</fullName>
    </recommendedName>
</protein>
<dbReference type="PaxDb" id="8022-A0A060ZK24"/>
<dbReference type="InterPro" id="IPR009030">
    <property type="entry name" value="Growth_fac_rcpt_cys_sf"/>
</dbReference>
<dbReference type="AlphaFoldDB" id="A0A060ZK24"/>
<keyword evidence="4" id="KW-0812">Transmembrane</keyword>
<evidence type="ECO:0000313" key="15">
    <source>
        <dbReference type="EMBL" id="CDR02517.1"/>
    </source>
</evidence>
<evidence type="ECO:0000256" key="6">
    <source>
        <dbReference type="ARBA" id="ARBA00022737"/>
    </source>
</evidence>
<reference evidence="15" key="1">
    <citation type="journal article" date="2014" name="Nat. Commun.">
        <title>The rainbow trout genome provides novel insights into evolution after whole-genome duplication in vertebrates.</title>
        <authorList>
            <person name="Berthelot C."/>
            <person name="Brunet F."/>
            <person name="Chalopin D."/>
            <person name="Juanchich A."/>
            <person name="Bernard M."/>
            <person name="Noel B."/>
            <person name="Bento P."/>
            <person name="Da Silva C."/>
            <person name="Labadie K."/>
            <person name="Alberti A."/>
            <person name="Aury J.M."/>
            <person name="Louis A."/>
            <person name="Dehais P."/>
            <person name="Bardou P."/>
            <person name="Montfort J."/>
            <person name="Klopp C."/>
            <person name="Cabau C."/>
            <person name="Gaspin C."/>
            <person name="Thorgaard G.H."/>
            <person name="Boussaha M."/>
            <person name="Quillet E."/>
            <person name="Guyomard R."/>
            <person name="Galiana D."/>
            <person name="Bobe J."/>
            <person name="Volff J.N."/>
            <person name="Genet C."/>
            <person name="Wincker P."/>
            <person name="Jaillon O."/>
            <person name="Roest Crollius H."/>
            <person name="Guiguen Y."/>
        </authorList>
    </citation>
    <scope>NUCLEOTIDE SEQUENCE [LARGE SCALE GENOMIC DNA]</scope>
</reference>
<reference evidence="15" key="2">
    <citation type="submission" date="2014-03" db="EMBL/GenBank/DDBJ databases">
        <authorList>
            <person name="Genoscope - CEA"/>
        </authorList>
    </citation>
    <scope>NUCLEOTIDE SEQUENCE</scope>
</reference>
<dbReference type="InterPro" id="IPR018097">
    <property type="entry name" value="EGF_Ca-bd_CS"/>
</dbReference>
<dbReference type="GO" id="GO:0005112">
    <property type="term" value="F:Notch binding"/>
    <property type="evidence" value="ECO:0007669"/>
    <property type="project" value="TreeGrafter"/>
</dbReference>
<organism evidence="15 16">
    <name type="scientific">Oncorhynchus mykiss</name>
    <name type="common">Rainbow trout</name>
    <name type="synonym">Salmo gairdneri</name>
    <dbReference type="NCBI Taxonomy" id="8022"/>
    <lineage>
        <taxon>Eukaryota</taxon>
        <taxon>Metazoa</taxon>
        <taxon>Chordata</taxon>
        <taxon>Craniata</taxon>
        <taxon>Vertebrata</taxon>
        <taxon>Euteleostomi</taxon>
        <taxon>Actinopterygii</taxon>
        <taxon>Neopterygii</taxon>
        <taxon>Teleostei</taxon>
        <taxon>Protacanthopterygii</taxon>
        <taxon>Salmoniformes</taxon>
        <taxon>Salmonidae</taxon>
        <taxon>Salmoninae</taxon>
        <taxon>Oncorhynchus</taxon>
    </lineage>
</organism>
<feature type="disulfide bond" evidence="12">
    <location>
        <begin position="113"/>
        <end position="122"/>
    </location>
</feature>
<keyword evidence="6" id="KW-0677">Repeat</keyword>
<dbReference type="GO" id="GO:0007219">
    <property type="term" value="P:Notch signaling pathway"/>
    <property type="evidence" value="ECO:0007669"/>
    <property type="project" value="TreeGrafter"/>
</dbReference>
<evidence type="ECO:0000256" key="13">
    <source>
        <dbReference type="SAM" id="MobiDB-lite"/>
    </source>
</evidence>
<keyword evidence="7" id="KW-0106">Calcium</keyword>
<evidence type="ECO:0000256" key="11">
    <source>
        <dbReference type="ARBA" id="ARBA00023180"/>
    </source>
</evidence>
<proteinExistence type="predicted"/>
<dbReference type="EMBL" id="FR966542">
    <property type="protein sequence ID" value="CDR02517.1"/>
    <property type="molecule type" value="Genomic_DNA"/>
</dbReference>
<dbReference type="InterPro" id="IPR001881">
    <property type="entry name" value="EGF-like_Ca-bd_dom"/>
</dbReference>
<dbReference type="PROSITE" id="PS50026">
    <property type="entry name" value="EGF_3"/>
    <property type="match status" value="3"/>
</dbReference>
<dbReference type="FunFam" id="2.10.25.10:FF:000553">
    <property type="entry name" value="Sushi, von Willebrand factor type A, EGF and pentraxin domain-containing 1"/>
    <property type="match status" value="1"/>
</dbReference>
<evidence type="ECO:0000256" key="10">
    <source>
        <dbReference type="ARBA" id="ARBA00023157"/>
    </source>
</evidence>
<dbReference type="FunFam" id="2.10.25.10:FF:000391">
    <property type="entry name" value="Weary, isoform C"/>
    <property type="match status" value="1"/>
</dbReference>
<keyword evidence="11" id="KW-0325">Glycoprotein</keyword>
<dbReference type="CDD" id="cd00054">
    <property type="entry name" value="EGF_CA"/>
    <property type="match status" value="3"/>
</dbReference>
<sequence length="218" mass="23175">PSLPPPSPLSLLSSLSPSISPSGFGSSSCLRRRVPEVVVSQGYQASSQVFHECFLNPCQNRGTCEEVGAGYICTCLPGFTGAKCESDIDECDSAPCQNGGLCKDGMGDFLCQCRPGFVGSLCEAEVNECSSSPCLNEGVCVDEVNQYTCSCADGFTGGIPLPLYQTPWARQLPSFIMINGHISCNYSKGKTSKTTFVCNINEKPATVYAANVQCRQCN</sequence>
<name>A0A060ZK24_ONCMY</name>
<evidence type="ECO:0000256" key="4">
    <source>
        <dbReference type="ARBA" id="ARBA00022692"/>
    </source>
</evidence>
<feature type="domain" description="EGF-like" evidence="14">
    <location>
        <begin position="125"/>
        <end position="161"/>
    </location>
</feature>
<comment type="subcellular location">
    <subcellularLocation>
        <location evidence="1">Cell membrane</location>
        <topology evidence="1">Single-pass type I membrane protein</topology>
    </subcellularLocation>
</comment>
<evidence type="ECO:0000313" key="16">
    <source>
        <dbReference type="Proteomes" id="UP000193380"/>
    </source>
</evidence>
<feature type="domain" description="EGF-like" evidence="14">
    <location>
        <begin position="49"/>
        <end position="85"/>
    </location>
</feature>